<dbReference type="CDD" id="cd05233">
    <property type="entry name" value="SDR_c"/>
    <property type="match status" value="1"/>
</dbReference>
<accession>A0ABX5VPP4</accession>
<keyword evidence="4" id="KW-1185">Reference proteome</keyword>
<comment type="similarity">
    <text evidence="1">Belongs to the short-chain dehydrogenases/reductases (SDR) family.</text>
</comment>
<evidence type="ECO:0000313" key="4">
    <source>
        <dbReference type="Proteomes" id="UP000313948"/>
    </source>
</evidence>
<evidence type="ECO:0000256" key="1">
    <source>
        <dbReference type="ARBA" id="ARBA00006484"/>
    </source>
</evidence>
<dbReference type="SUPFAM" id="SSF51735">
    <property type="entry name" value="NAD(P)-binding Rossmann-fold domains"/>
    <property type="match status" value="1"/>
</dbReference>
<keyword evidence="2" id="KW-0560">Oxidoreductase</keyword>
<dbReference type="EMBL" id="CP040899">
    <property type="protein sequence ID" value="QDB80461.1"/>
    <property type="molecule type" value="Genomic_DNA"/>
</dbReference>
<name>A0ABX5VPP4_9MICO</name>
<dbReference type="RefSeq" id="WP_139949132.1">
    <property type="nucleotide sequence ID" value="NZ_CP040899.1"/>
</dbReference>
<dbReference type="InterPro" id="IPR036291">
    <property type="entry name" value="NAD(P)-bd_dom_sf"/>
</dbReference>
<gene>
    <name evidence="3" type="ORF">FE251_14575</name>
</gene>
<sequence length="265" mass="26554">MLLTDKTAVVYGGAGAIGSAVARTFAAEGAVVHLAGRTLATLEEVAGEIRAAGGQAHAAVVDALDGGSVAQHAAAVIAESGGIDVSLNAVGVDHVQGVPLTELRLADFELPVRTYTRTNFLTATTVARHMGRRGSGVVLLLSTTAARVAMATDGFGPANAAVEALAVQLAGEVGPRGVRVVALRPDGIPETARHGSHVARVWARMAERAGMTLAELLESPGAPNGLLPGPVRIQDVADAAAFLASDRAGGLTATTLNLSGGAVLG</sequence>
<dbReference type="Proteomes" id="UP000313948">
    <property type="component" value="Chromosome"/>
</dbReference>
<reference evidence="3 4" key="1">
    <citation type="submission" date="2019-05" db="EMBL/GenBank/DDBJ databases">
        <title>Georgenia *** sp. nov., and Georgenia *** sp. nov., isolated from the intestinal contents of plateau pika (Ochotona curzoniae) in the Qinghai-Tibet plateau of China.</title>
        <authorList>
            <person name="Tian Z."/>
        </authorList>
    </citation>
    <scope>NUCLEOTIDE SEQUENCE [LARGE SCALE GENOMIC DNA]</scope>
    <source>
        <strain evidence="3 4">Z294</strain>
    </source>
</reference>
<dbReference type="Pfam" id="PF13561">
    <property type="entry name" value="adh_short_C2"/>
    <property type="match status" value="1"/>
</dbReference>
<organism evidence="3 4">
    <name type="scientific">Georgenia wutianyii</name>
    <dbReference type="NCBI Taxonomy" id="2585135"/>
    <lineage>
        <taxon>Bacteria</taxon>
        <taxon>Bacillati</taxon>
        <taxon>Actinomycetota</taxon>
        <taxon>Actinomycetes</taxon>
        <taxon>Micrococcales</taxon>
        <taxon>Bogoriellaceae</taxon>
        <taxon>Georgenia</taxon>
    </lineage>
</organism>
<dbReference type="InterPro" id="IPR002347">
    <property type="entry name" value="SDR_fam"/>
</dbReference>
<evidence type="ECO:0000256" key="2">
    <source>
        <dbReference type="ARBA" id="ARBA00023002"/>
    </source>
</evidence>
<dbReference type="Gene3D" id="3.40.50.720">
    <property type="entry name" value="NAD(P)-binding Rossmann-like Domain"/>
    <property type="match status" value="1"/>
</dbReference>
<evidence type="ECO:0000313" key="3">
    <source>
        <dbReference type="EMBL" id="QDB80461.1"/>
    </source>
</evidence>
<proteinExistence type="inferred from homology"/>
<protein>
    <submittedName>
        <fullName evidence="3">SDR family oxidoreductase</fullName>
    </submittedName>
</protein>
<dbReference type="PANTHER" id="PTHR43669">
    <property type="entry name" value="5-KETO-D-GLUCONATE 5-REDUCTASE"/>
    <property type="match status" value="1"/>
</dbReference>
<dbReference type="PANTHER" id="PTHR43669:SF3">
    <property type="entry name" value="ALCOHOL DEHYDROGENASE, PUTATIVE (AFU_ORTHOLOGUE AFUA_3G03445)-RELATED"/>
    <property type="match status" value="1"/>
</dbReference>
<dbReference type="PRINTS" id="PR00081">
    <property type="entry name" value="GDHRDH"/>
</dbReference>